<name>A0A3E5F5W9_BACUN</name>
<keyword evidence="1" id="KW-0802">TPR repeat</keyword>
<protein>
    <submittedName>
        <fullName evidence="3">DUF5107 domain-containing protein</fullName>
    </submittedName>
</protein>
<dbReference type="SUPFAM" id="SSF48452">
    <property type="entry name" value="TPR-like"/>
    <property type="match status" value="2"/>
</dbReference>
<dbReference type="SMART" id="SM00028">
    <property type="entry name" value="TPR"/>
    <property type="match status" value="8"/>
</dbReference>
<feature type="repeat" description="TPR" evidence="1">
    <location>
        <begin position="734"/>
        <end position="767"/>
    </location>
</feature>
<accession>A0A3E5F5W9</accession>
<evidence type="ECO:0000313" key="3">
    <source>
        <dbReference type="EMBL" id="RGN97465.1"/>
    </source>
</evidence>
<dbReference type="InterPro" id="IPR011990">
    <property type="entry name" value="TPR-like_helical_dom_sf"/>
</dbReference>
<comment type="caution">
    <text evidence="3">The sequence shown here is derived from an EMBL/GenBank/DDBJ whole genome shotgun (WGS) entry which is preliminary data.</text>
</comment>
<reference evidence="3 4" key="1">
    <citation type="submission" date="2018-08" db="EMBL/GenBank/DDBJ databases">
        <title>A genome reference for cultivated species of the human gut microbiota.</title>
        <authorList>
            <person name="Zou Y."/>
            <person name="Xue W."/>
            <person name="Luo G."/>
        </authorList>
    </citation>
    <scope>NUCLEOTIDE SEQUENCE [LARGE SCALE GENOMIC DNA]</scope>
    <source>
        <strain evidence="3 4">OM03-4</strain>
    </source>
</reference>
<dbReference type="AlphaFoldDB" id="A0A3E5F5W9"/>
<dbReference type="InterPro" id="IPR033396">
    <property type="entry name" value="DUF5107"/>
</dbReference>
<dbReference type="EMBL" id="QSVA01000001">
    <property type="protein sequence ID" value="RGN97465.1"/>
    <property type="molecule type" value="Genomic_DNA"/>
</dbReference>
<evidence type="ECO:0000259" key="2">
    <source>
        <dbReference type="Pfam" id="PF17128"/>
    </source>
</evidence>
<organism evidence="3 4">
    <name type="scientific">Bacteroides uniformis</name>
    <dbReference type="NCBI Taxonomy" id="820"/>
    <lineage>
        <taxon>Bacteria</taxon>
        <taxon>Pseudomonadati</taxon>
        <taxon>Bacteroidota</taxon>
        <taxon>Bacteroidia</taxon>
        <taxon>Bacteroidales</taxon>
        <taxon>Bacteroidaceae</taxon>
        <taxon>Bacteroides</taxon>
    </lineage>
</organism>
<evidence type="ECO:0000256" key="1">
    <source>
        <dbReference type="PROSITE-ProRule" id="PRU00339"/>
    </source>
</evidence>
<sequence length="1107" mass="128332">MLSNHLIYLYTMINRRFLAVSFWGCCAIMAYSQQIGEVKLEEKVYNIPSYQQNPPNVMPRFYEGKSHQGVQRRIYPYPFDDGLTANKRDMEHPMIHIENDYIDLAISTELGGRIYYADDKTNQYNYLYHNHVVKPSLIGMQGNWISGSLAWGYPHHHGSNTVEKMAYQIEEKEDGSKTVWIRSWDRLHRMEVVIGYTVYPGSSIIEMTIHPKNRTAISNSFLFWANPAVHCDSAYQVIFPPSVKYVTFHGKNQMTSWPIADSWFNGYDFAGMDISYWKNTHVPSSFFSWNPQEDYFCGYDHNKEAGTAWIGNHYICPGMKYWADGNNPNGLKTNEGLTDVDGRYIELMAGFYTDNQPDYSWLQPYETKIGKMVWFPIRELGGLKYANRKGALNYFIKGDLLDLRLNSTELVKDAEVIVVASGKDIYRKKVTISPAIPQKIECSLPEGIGELDLKMSLCNSQGRVLLEYEPAAYMTVDEKRPEPLKPFAKPKEMKSVEELYLAGLRLEQFYNASVDPMPYYEEALARDPENYDVNTQLGIRCIKRYDREGAERYLRTAVKRITSNYTRPKDGEALYYLGVVLRAQGKNKEAYDCFYRASWSSAWHTASYFQLASLDCMNKDYKTALYHLDLSISTNVDNMRAIDLKAYVLRLLGQRNDAKSLLVQALDTCKIDLMAQNELYNIDGEISALDKLDKWLLDDVQLYTELSLEYAQISAYKEAADILKRLEQKGNTYPMLYYTLGYYAEKQNNKQEALSYYKKAESMPSDYCYPFRWEEIPILESAMRMNADDAKAAYYLGNLYFEYQPQKAIALWEESLKKDSEFYIAWRNLALAYQKYGKDDAKALVYMKNAFERNKKDARLLFELDELNDANKLCTKEKYELLKKNFSVGKQRPETVLRMATRAMENGNYKEALKIMDENFIIESEGAREQQDNYLNSYLILAMQCSAKGRYKEANSYLDKALNYPIGLYGRSVYAKIYYIAGSVYEQQRLMDKAKVMYDKVMDVNVEKDTEAIYYKAMALQKQGEEVNANTLLNDILKNLDKETNSFFSQFGESNVKVDKRKSARLYYEGLAYEGLGKKDMAIRKYKEALLMNPANVWSKVHLNFMD</sequence>
<dbReference type="Gene3D" id="1.25.40.10">
    <property type="entry name" value="Tetratricopeptide repeat domain"/>
    <property type="match status" value="4"/>
</dbReference>
<feature type="domain" description="DUF5107" evidence="2">
    <location>
        <begin position="73"/>
        <end position="375"/>
    </location>
</feature>
<dbReference type="Pfam" id="PF17128">
    <property type="entry name" value="DUF5107"/>
    <property type="match status" value="1"/>
</dbReference>
<dbReference type="Pfam" id="PF13432">
    <property type="entry name" value="TPR_16"/>
    <property type="match status" value="1"/>
</dbReference>
<evidence type="ECO:0000313" key="4">
    <source>
        <dbReference type="Proteomes" id="UP000260759"/>
    </source>
</evidence>
<dbReference type="Proteomes" id="UP000260759">
    <property type="component" value="Unassembled WGS sequence"/>
</dbReference>
<dbReference type="PROSITE" id="PS50005">
    <property type="entry name" value="TPR"/>
    <property type="match status" value="2"/>
</dbReference>
<gene>
    <name evidence="3" type="ORF">DXB37_00965</name>
</gene>
<dbReference type="InterPro" id="IPR019734">
    <property type="entry name" value="TPR_rpt"/>
</dbReference>
<dbReference type="PANTHER" id="PTHR12558:SF13">
    <property type="entry name" value="CELL DIVISION CYCLE PROTEIN 27 HOMOLOG"/>
    <property type="match status" value="1"/>
</dbReference>
<proteinExistence type="predicted"/>
<dbReference type="PANTHER" id="PTHR12558">
    <property type="entry name" value="CELL DIVISION CYCLE 16,23,27"/>
    <property type="match status" value="1"/>
</dbReference>
<feature type="repeat" description="TPR" evidence="1">
    <location>
        <begin position="1063"/>
        <end position="1096"/>
    </location>
</feature>